<evidence type="ECO:0000256" key="2">
    <source>
        <dbReference type="SAM" id="SignalP"/>
    </source>
</evidence>
<dbReference type="GO" id="GO:0016788">
    <property type="term" value="F:hydrolase activity, acting on ester bonds"/>
    <property type="evidence" value="ECO:0007669"/>
    <property type="project" value="TreeGrafter"/>
</dbReference>
<dbReference type="PANTHER" id="PTHR32440:SF11">
    <property type="entry name" value="METALLOPHOSPHOESTERASE DOMAIN-CONTAINING PROTEIN"/>
    <property type="match status" value="1"/>
</dbReference>
<feature type="chain" id="PRO_5026024005" evidence="2">
    <location>
        <begin position="17"/>
        <end position="509"/>
    </location>
</feature>
<feature type="region of interest" description="Disordered" evidence="1">
    <location>
        <begin position="437"/>
        <end position="509"/>
    </location>
</feature>
<evidence type="ECO:0000259" key="3">
    <source>
        <dbReference type="Pfam" id="PF00149"/>
    </source>
</evidence>
<keyword evidence="5" id="KW-1185">Reference proteome</keyword>
<accession>A0A6G1IIP9</accession>
<dbReference type="PANTHER" id="PTHR32440">
    <property type="entry name" value="PHOSPHATASE DCR2-RELATED-RELATED"/>
    <property type="match status" value="1"/>
</dbReference>
<dbReference type="Pfam" id="PF00149">
    <property type="entry name" value="Metallophos"/>
    <property type="match status" value="1"/>
</dbReference>
<dbReference type="CDD" id="cd07383">
    <property type="entry name" value="MPP_Dcr2"/>
    <property type="match status" value="1"/>
</dbReference>
<reference evidence="4" key="1">
    <citation type="journal article" date="2020" name="Stud. Mycol.">
        <title>101 Dothideomycetes genomes: a test case for predicting lifestyles and emergence of pathogens.</title>
        <authorList>
            <person name="Haridas S."/>
            <person name="Albert R."/>
            <person name="Binder M."/>
            <person name="Bloem J."/>
            <person name="Labutti K."/>
            <person name="Salamov A."/>
            <person name="Andreopoulos B."/>
            <person name="Baker S."/>
            <person name="Barry K."/>
            <person name="Bills G."/>
            <person name="Bluhm B."/>
            <person name="Cannon C."/>
            <person name="Castanera R."/>
            <person name="Culley D."/>
            <person name="Daum C."/>
            <person name="Ezra D."/>
            <person name="Gonzalez J."/>
            <person name="Henrissat B."/>
            <person name="Kuo A."/>
            <person name="Liang C."/>
            <person name="Lipzen A."/>
            <person name="Lutzoni F."/>
            <person name="Magnuson J."/>
            <person name="Mondo S."/>
            <person name="Nolan M."/>
            <person name="Ohm R."/>
            <person name="Pangilinan J."/>
            <person name="Park H.-J."/>
            <person name="Ramirez L."/>
            <person name="Alfaro M."/>
            <person name="Sun H."/>
            <person name="Tritt A."/>
            <person name="Yoshinaga Y."/>
            <person name="Zwiers L.-H."/>
            <person name="Turgeon B."/>
            <person name="Goodwin S."/>
            <person name="Spatafora J."/>
            <person name="Crous P."/>
            <person name="Grigoriev I."/>
        </authorList>
    </citation>
    <scope>NUCLEOTIDE SEQUENCE</scope>
    <source>
        <strain evidence="4">CBS 122367</strain>
    </source>
</reference>
<protein>
    <submittedName>
        <fullName evidence="4">Metallo-dependent phosphatase</fullName>
    </submittedName>
</protein>
<dbReference type="EMBL" id="MU005618">
    <property type="protein sequence ID" value="KAF2677779.1"/>
    <property type="molecule type" value="Genomic_DNA"/>
</dbReference>
<dbReference type="InterPro" id="IPR029052">
    <property type="entry name" value="Metallo-depent_PP-like"/>
</dbReference>
<dbReference type="Gene3D" id="3.60.21.10">
    <property type="match status" value="1"/>
</dbReference>
<evidence type="ECO:0000313" key="4">
    <source>
        <dbReference type="EMBL" id="KAF2677779.1"/>
    </source>
</evidence>
<keyword evidence="2" id="KW-0732">Signal</keyword>
<evidence type="ECO:0000256" key="1">
    <source>
        <dbReference type="SAM" id="MobiDB-lite"/>
    </source>
</evidence>
<feature type="compositionally biased region" description="Low complexity" evidence="1">
    <location>
        <begin position="440"/>
        <end position="473"/>
    </location>
</feature>
<name>A0A6G1IIP9_9PLEO</name>
<dbReference type="AlphaFoldDB" id="A0A6G1IIP9"/>
<dbReference type="Proteomes" id="UP000799291">
    <property type="component" value="Unassembled WGS sequence"/>
</dbReference>
<proteinExistence type="predicted"/>
<sequence>MKREAFLWLLTATAGATPLVGYNQGTDFDYPGLRFDFDRKFRITMFNDLHLGDGARPGTDDKTIGVMNKVLDAESGTDLVVLNGDLTSCEWISPEAVNSVLDKIIDPLMGRKKPFTATFGNHDMSQTCDTRRMGEHIWDKANAGGRQMTWTTSSVKGDYNDVGTSNYYLPVYSMGGGGNPELKMVLWFFDSKGGRQYQPGGADVPVSDWVDQKVVSWFKLTRDQMQADNGGKPLPSLAFVHIPPSVTVAFQQSGQRKPSTEPGLNEELIGAQANSVPDADGPFMQALVETEGLMAVFSGHDHGIDWCMKYSATRAIPKANPATGNNMHLCFGRHTGYGGYSDWMRGGRHIVVDEDALGLNVLETWVRLEDGSVSGRVTLNSSYSEDVYPLVGKKKSSAFGVGGGAGTNEASTLATTTTTMMTTTTTTSLPTEMIYSKHNSTTSSSGQTQTTDISKTQTTDTSKPTTWTKQTPPMLKPTPSATPTQTPRMSPLPTKPTTSKSAPKIAARI</sequence>
<dbReference type="SUPFAM" id="SSF56300">
    <property type="entry name" value="Metallo-dependent phosphatases"/>
    <property type="match status" value="1"/>
</dbReference>
<dbReference type="OrthoDB" id="783096at2759"/>
<evidence type="ECO:0000313" key="5">
    <source>
        <dbReference type="Proteomes" id="UP000799291"/>
    </source>
</evidence>
<feature type="compositionally biased region" description="Polar residues" evidence="1">
    <location>
        <begin position="479"/>
        <end position="488"/>
    </location>
</feature>
<dbReference type="InterPro" id="IPR004843">
    <property type="entry name" value="Calcineurin-like_PHP"/>
</dbReference>
<feature type="signal peptide" evidence="2">
    <location>
        <begin position="1"/>
        <end position="16"/>
    </location>
</feature>
<feature type="domain" description="Calcineurin-like phosphoesterase" evidence="3">
    <location>
        <begin position="41"/>
        <end position="302"/>
    </location>
</feature>
<organism evidence="4 5">
    <name type="scientific">Lentithecium fluviatile CBS 122367</name>
    <dbReference type="NCBI Taxonomy" id="1168545"/>
    <lineage>
        <taxon>Eukaryota</taxon>
        <taxon>Fungi</taxon>
        <taxon>Dikarya</taxon>
        <taxon>Ascomycota</taxon>
        <taxon>Pezizomycotina</taxon>
        <taxon>Dothideomycetes</taxon>
        <taxon>Pleosporomycetidae</taxon>
        <taxon>Pleosporales</taxon>
        <taxon>Massarineae</taxon>
        <taxon>Lentitheciaceae</taxon>
        <taxon>Lentithecium</taxon>
    </lineage>
</organism>
<gene>
    <name evidence="4" type="ORF">K458DRAFT_318748</name>
</gene>
<dbReference type="GO" id="GO:0005737">
    <property type="term" value="C:cytoplasm"/>
    <property type="evidence" value="ECO:0007669"/>
    <property type="project" value="TreeGrafter"/>
</dbReference>